<feature type="compositionally biased region" description="Polar residues" evidence="1">
    <location>
        <begin position="1"/>
        <end position="10"/>
    </location>
</feature>
<dbReference type="Pfam" id="PF18701">
    <property type="entry name" value="DUF5641"/>
    <property type="match status" value="1"/>
</dbReference>
<organism evidence="3 4">
    <name type="scientific">Phlebotomus papatasi</name>
    <name type="common">Sandfly</name>
    <dbReference type="NCBI Taxonomy" id="29031"/>
    <lineage>
        <taxon>Eukaryota</taxon>
        <taxon>Metazoa</taxon>
        <taxon>Ecdysozoa</taxon>
        <taxon>Arthropoda</taxon>
        <taxon>Hexapoda</taxon>
        <taxon>Insecta</taxon>
        <taxon>Pterygota</taxon>
        <taxon>Neoptera</taxon>
        <taxon>Endopterygota</taxon>
        <taxon>Diptera</taxon>
        <taxon>Nematocera</taxon>
        <taxon>Psychodoidea</taxon>
        <taxon>Psychodidae</taxon>
        <taxon>Phlebotomus</taxon>
        <taxon>Phlebotomus</taxon>
    </lineage>
</organism>
<protein>
    <recommendedName>
        <fullName evidence="2">Integrase catalytic domain-containing protein</fullName>
    </recommendedName>
</protein>
<evidence type="ECO:0000313" key="4">
    <source>
        <dbReference type="Proteomes" id="UP000092462"/>
    </source>
</evidence>
<feature type="region of interest" description="Disordered" evidence="1">
    <location>
        <begin position="82"/>
        <end position="101"/>
    </location>
</feature>
<dbReference type="Gene3D" id="3.30.420.10">
    <property type="entry name" value="Ribonuclease H-like superfamily/Ribonuclease H"/>
    <property type="match status" value="1"/>
</dbReference>
<dbReference type="VEuPathDB" id="VectorBase:PPAPM1_000963"/>
<dbReference type="InterPro" id="IPR012337">
    <property type="entry name" value="RNaseH-like_sf"/>
</dbReference>
<dbReference type="PANTHER" id="PTHR47331">
    <property type="entry name" value="PHD-TYPE DOMAIN-CONTAINING PROTEIN"/>
    <property type="match status" value="1"/>
</dbReference>
<dbReference type="InterPro" id="IPR036397">
    <property type="entry name" value="RNaseH_sf"/>
</dbReference>
<evidence type="ECO:0000259" key="2">
    <source>
        <dbReference type="PROSITE" id="PS50994"/>
    </source>
</evidence>
<feature type="domain" description="Integrase catalytic" evidence="2">
    <location>
        <begin position="339"/>
        <end position="535"/>
    </location>
</feature>
<name>A0A1B0D7Y5_PHLPP</name>
<dbReference type="GO" id="GO:0015074">
    <property type="term" value="P:DNA integration"/>
    <property type="evidence" value="ECO:0007669"/>
    <property type="project" value="InterPro"/>
</dbReference>
<evidence type="ECO:0000313" key="3">
    <source>
        <dbReference type="EnsemblMetazoa" id="PPAI003658-PA"/>
    </source>
</evidence>
<dbReference type="GO" id="GO:0003676">
    <property type="term" value="F:nucleic acid binding"/>
    <property type="evidence" value="ECO:0007669"/>
    <property type="project" value="InterPro"/>
</dbReference>
<dbReference type="SUPFAM" id="SSF53098">
    <property type="entry name" value="Ribonuclease H-like"/>
    <property type="match status" value="1"/>
</dbReference>
<dbReference type="Pfam" id="PF17921">
    <property type="entry name" value="Integrase_H2C2"/>
    <property type="match status" value="1"/>
</dbReference>
<feature type="region of interest" description="Disordered" evidence="1">
    <location>
        <begin position="1"/>
        <end position="47"/>
    </location>
</feature>
<evidence type="ECO:0000256" key="1">
    <source>
        <dbReference type="SAM" id="MobiDB-lite"/>
    </source>
</evidence>
<dbReference type="InterPro" id="IPR040676">
    <property type="entry name" value="DUF5641"/>
</dbReference>
<dbReference type="VEuPathDB" id="VectorBase:PPAPM1_000100"/>
<dbReference type="Gene3D" id="1.10.340.70">
    <property type="match status" value="1"/>
</dbReference>
<dbReference type="AlphaFoldDB" id="A0A1B0D7Y5"/>
<sequence length="664" mass="75754">MNLEESNNIGGPSDADLNQDMDGGLRRSTRKNKGVPSERLGFESTSQSAQNLEETLIQLEIEKTQAQLTIIELKEKQTRMMLEKEKGSRTSQESTSPNDDVLQGFLPFERAGGLKTKCDARDGDKNVVSERFAKTLYTKFFEDLRGKANHKETTDPLTPDAARFSSWTRLLRATAFVMKTAKNWLAKVKGTRAKDDQSSAKLTVNDLQSAEKRLWREMQTKYLPEITRLREGKEIDSKSSLYKLSPFVDREGVLRMNSRLVNSPEDVEKFPVILDPKHPATKLLILDAHERNLHQGREQIVNNLREQFWIPGIRQAVKGSWRDCQTCCNHTAQPKPPRMAPLPTARVEGNLFLFTRTGVDFFGPIMVTKGRRQEKRWGVLFTCMATRAIHLEIAHSLSTDSAIMAIRRFISRRGPVRELFSDNGTNFHGADKEMREALMQIDNEKIRDTLSAKFIEWSFNPPAAPHMGGCWERLIRSVKTALKATLAFHSPTDEILQTIFAEIEYIVNNRPLTHVSIDPSDPMALTPNHFLLGRNASQLHGDFDDKDLCLRMAWRKSQRLIDMFWQRWIREYLPELSRRTKWFEDVPPIEKGSVVIIADGNLPRNEWPLGVIEEVFPGPDENIRSAAVRTTKGLYKRSVIDVITSEGKDGDKAVLELHLPQKPE</sequence>
<keyword evidence="4" id="KW-1185">Reference proteome</keyword>
<dbReference type="InterPro" id="IPR041588">
    <property type="entry name" value="Integrase_H2C2"/>
</dbReference>
<dbReference type="Proteomes" id="UP000092462">
    <property type="component" value="Unassembled WGS sequence"/>
</dbReference>
<proteinExistence type="predicted"/>
<dbReference type="VEuPathDB" id="VectorBase:PPAI003658"/>
<dbReference type="EnsemblMetazoa" id="PPAI003658-RA">
    <property type="protein sequence ID" value="PPAI003658-PA"/>
    <property type="gene ID" value="PPAI003658"/>
</dbReference>
<dbReference type="InterPro" id="IPR001584">
    <property type="entry name" value="Integrase_cat-core"/>
</dbReference>
<dbReference type="PROSITE" id="PS50994">
    <property type="entry name" value="INTEGRASE"/>
    <property type="match status" value="1"/>
</dbReference>
<reference evidence="3" key="1">
    <citation type="submission" date="2022-08" db="UniProtKB">
        <authorList>
            <consortium name="EnsemblMetazoa"/>
        </authorList>
    </citation>
    <scope>IDENTIFICATION</scope>
    <source>
        <strain evidence="3">Israel</strain>
    </source>
</reference>
<accession>A0A1B0D7Y5</accession>
<dbReference type="EMBL" id="AJVK01033431">
    <property type="status" value="NOT_ANNOTATED_CDS"/>
    <property type="molecule type" value="Genomic_DNA"/>
</dbReference>
<feature type="compositionally biased region" description="Polar residues" evidence="1">
    <location>
        <begin position="89"/>
        <end position="98"/>
    </location>
</feature>